<name>A0AAX4J9E0_9MICR</name>
<dbReference type="EMBL" id="CP142727">
    <property type="protein sequence ID" value="WUR02531.1"/>
    <property type="molecule type" value="Genomic_DNA"/>
</dbReference>
<keyword evidence="3" id="KW-1185">Reference proteome</keyword>
<gene>
    <name evidence="2" type="ORF">VNE69_02058</name>
</gene>
<organism evidence="2 3">
    <name type="scientific">Vairimorpha necatrix</name>
    <dbReference type="NCBI Taxonomy" id="6039"/>
    <lineage>
        <taxon>Eukaryota</taxon>
        <taxon>Fungi</taxon>
        <taxon>Fungi incertae sedis</taxon>
        <taxon>Microsporidia</taxon>
        <taxon>Nosematidae</taxon>
        <taxon>Vairimorpha</taxon>
    </lineage>
</organism>
<keyword evidence="1" id="KW-0472">Membrane</keyword>
<reference evidence="2" key="1">
    <citation type="journal article" date="2024" name="BMC Genomics">
        <title>Functional annotation of a divergent genome using sequence and structure-based similarity.</title>
        <authorList>
            <person name="Svedberg D."/>
            <person name="Winiger R.R."/>
            <person name="Berg A."/>
            <person name="Sharma H."/>
            <person name="Tellgren-Roth C."/>
            <person name="Debrunner-Vossbrinck B.A."/>
            <person name="Vossbrinck C.R."/>
            <person name="Barandun J."/>
        </authorList>
    </citation>
    <scope>NUCLEOTIDE SEQUENCE</scope>
    <source>
        <strain evidence="2">Illinois isolate</strain>
    </source>
</reference>
<accession>A0AAX4J9E0</accession>
<keyword evidence="1" id="KW-0812">Transmembrane</keyword>
<dbReference type="GeneID" id="90540348"/>
<protein>
    <submittedName>
        <fullName evidence="2">Uncharacterized protein</fullName>
    </submittedName>
</protein>
<dbReference type="AlphaFoldDB" id="A0AAX4J9E0"/>
<sequence>MLVLFFYSITIFCSDYIFIDKNSDTEISLYVSLNNLDNLLFSSLLVHKQSSSECYKEKVNNIMKMFENEITNPPYCFKPVNDIAYTELKKLLESVQFDNNEELEMAKLFYKNKYILKTTFNLENEKLYYIEQLFVKGNPQRYLFKGICNDIFNENKNIMEIKWLRGEYENSKYLSKDVNDIYCKCLFNSTYFYHTEDKEPLEYKQTKDTVNNESKQSSRRIMGIENMINHANETEKMDYSRSKYEKNLEEYKQRFEQIIQDNSNNSNSRDGEYRLETNIVDILNDGDRELDQCYHIDDDNGLNSNNEYNNVNKDEEESKSYLIKSNSKPKKHLDKGWIIIGIILIVNLGILSLISHLMF</sequence>
<evidence type="ECO:0000256" key="1">
    <source>
        <dbReference type="SAM" id="Phobius"/>
    </source>
</evidence>
<keyword evidence="1" id="KW-1133">Transmembrane helix</keyword>
<dbReference type="RefSeq" id="XP_065328676.1">
    <property type="nucleotide sequence ID" value="XM_065472604.1"/>
</dbReference>
<proteinExistence type="predicted"/>
<feature type="transmembrane region" description="Helical" evidence="1">
    <location>
        <begin position="337"/>
        <end position="358"/>
    </location>
</feature>
<dbReference type="Proteomes" id="UP001334084">
    <property type="component" value="Chromosome 2"/>
</dbReference>
<evidence type="ECO:0000313" key="3">
    <source>
        <dbReference type="Proteomes" id="UP001334084"/>
    </source>
</evidence>
<evidence type="ECO:0000313" key="2">
    <source>
        <dbReference type="EMBL" id="WUR02531.1"/>
    </source>
</evidence>
<dbReference type="KEGG" id="vnx:VNE69_02058"/>